<keyword evidence="3" id="KW-1185">Reference proteome</keyword>
<evidence type="ECO:0000313" key="3">
    <source>
        <dbReference type="Proteomes" id="UP000306229"/>
    </source>
</evidence>
<dbReference type="RefSeq" id="WP_138950745.1">
    <property type="nucleotide sequence ID" value="NZ_CP040749.1"/>
</dbReference>
<dbReference type="Proteomes" id="UP000306229">
    <property type="component" value="Chromosome"/>
</dbReference>
<dbReference type="PANTHER" id="PTHR48101">
    <property type="entry name" value="METHYLMALONYL-COA MUTASE, MITOCHONDRIAL-RELATED"/>
    <property type="match status" value="1"/>
</dbReference>
<dbReference type="CDD" id="cd03677">
    <property type="entry name" value="MM_CoA_mutase_beta"/>
    <property type="match status" value="1"/>
</dbReference>
<organism evidence="2 3">
    <name type="scientific">Aureibaculum algae</name>
    <dbReference type="NCBI Taxonomy" id="2584122"/>
    <lineage>
        <taxon>Bacteria</taxon>
        <taxon>Pseudomonadati</taxon>
        <taxon>Bacteroidota</taxon>
        <taxon>Flavobacteriia</taxon>
        <taxon>Flavobacteriales</taxon>
        <taxon>Flavobacteriaceae</taxon>
        <taxon>Aureibaculum</taxon>
    </lineage>
</organism>
<dbReference type="GO" id="GO:0016866">
    <property type="term" value="F:intramolecular transferase activity"/>
    <property type="evidence" value="ECO:0007669"/>
    <property type="project" value="InterPro"/>
</dbReference>
<dbReference type="InterPro" id="IPR016176">
    <property type="entry name" value="Cbl-dep_enz_cat"/>
</dbReference>
<accession>A0A5B7TXA3</accession>
<evidence type="ECO:0000313" key="2">
    <source>
        <dbReference type="EMBL" id="QCX39871.1"/>
    </source>
</evidence>
<dbReference type="GO" id="GO:0031419">
    <property type="term" value="F:cobalamin binding"/>
    <property type="evidence" value="ECO:0007669"/>
    <property type="project" value="InterPro"/>
</dbReference>
<reference evidence="2 3" key="1">
    <citation type="submission" date="2019-05" db="EMBL/GenBank/DDBJ databases">
        <title>Algicella ahnfeltiae gen. nov., sp. nov., a novel marine bacterium of the family Flavobacteriaceae isolated from a red alga.</title>
        <authorList>
            <person name="Nedashkovskaya O.I."/>
            <person name="Kukhlevskiy A.D."/>
            <person name="Kim S.-G."/>
            <person name="Zhukova N.V."/>
            <person name="Mikhailov V.V."/>
        </authorList>
    </citation>
    <scope>NUCLEOTIDE SEQUENCE [LARGE SCALE GENOMIC DNA]</scope>
    <source>
        <strain evidence="2 3">10Alg115</strain>
    </source>
</reference>
<proteinExistence type="predicted"/>
<dbReference type="PANTHER" id="PTHR48101:SF1">
    <property type="entry name" value="METHYLMALONYL-COA MUTASE, LARGE SUBUNIT"/>
    <property type="match status" value="1"/>
</dbReference>
<feature type="domain" description="Methylmalonyl-CoA mutase alpha/beta chain catalytic" evidence="1">
    <location>
        <begin position="151"/>
        <end position="426"/>
    </location>
</feature>
<dbReference type="SUPFAM" id="SSF51703">
    <property type="entry name" value="Cobalamin (vitamin B12)-dependent enzymes"/>
    <property type="match status" value="1"/>
</dbReference>
<sequence length="459" mass="52814">MSHFLFDKFYQVSAKEWKQKIQFDLKGADYNETLVWESNEGIKVKPFYHKDDIKFLPIVTSKKKYSICQSIFISDVKVANFLAKDALKRGANTIEFEAHAEFDINQLLDQLHNSGDTKDNVHIYFKLNFLSESFLIQLIEKCENLPIFLNVDLIGNLAKTGNWFRNKKEDNSVLKNILKKATKDTSVLSVDAGLYHNAGADIVQQVAYALGHGNEYLNTITGDKKQIVHTISFQFAIGGNYFFEIAKLRAFEYVWQLLTKEYDVNIKAELFVKPSLRNKTLYDSNVNMLRITTECMSAILGGADVISNVSYDSLYHKKNEFGERIARNQLLILQEESYFKEVSQVAEGSYYIESLTKEIAEKALQLFKNIEKSGGFLSQLEAGTIQRKIEQSAAKEQQQFDKEEVILLGSNKYSNVDEKMKSELELYPFVKIKPRKTEIRPIITKRLAEKIEQERTSQE</sequence>
<name>A0A5B7TXA3_9FLAO</name>
<dbReference type="OrthoDB" id="9762378at2"/>
<dbReference type="AlphaFoldDB" id="A0A5B7TXA3"/>
<dbReference type="EMBL" id="CP040749">
    <property type="protein sequence ID" value="QCX39871.1"/>
    <property type="molecule type" value="Genomic_DNA"/>
</dbReference>
<evidence type="ECO:0000259" key="1">
    <source>
        <dbReference type="Pfam" id="PF01642"/>
    </source>
</evidence>
<dbReference type="Pfam" id="PF01642">
    <property type="entry name" value="MM_CoA_mutase"/>
    <property type="match status" value="1"/>
</dbReference>
<dbReference type="Gene3D" id="3.20.20.240">
    <property type="entry name" value="Methylmalonyl-CoA mutase"/>
    <property type="match status" value="1"/>
</dbReference>
<dbReference type="KEGG" id="fbe:FF125_16020"/>
<protein>
    <submittedName>
        <fullName evidence="2">Methylmalonyl-CoA mutase</fullName>
    </submittedName>
</protein>
<gene>
    <name evidence="2" type="ORF">FF125_16020</name>
</gene>
<dbReference type="InterPro" id="IPR006099">
    <property type="entry name" value="MeMalonylCoA_mutase_a/b_cat"/>
</dbReference>